<dbReference type="PIRSF" id="PIRSF021964">
    <property type="entry name" value="UCP921964"/>
    <property type="match status" value="1"/>
</dbReference>
<sequence length="146" mass="16235">MMKLHRIAGEIMGFFEAFEGSRPALDSREILIVRGMSRKRMNADDMSRELDSLIEHLGAAELDLLSEEGAALIGVMDEQIRSCVEVGTETDIGGIHRLKESLEDMNFSVDYRLCMADETGLFVVLYRDRSGVGPCFVEAVVSDLSE</sequence>
<protein>
    <recommendedName>
        <fullName evidence="3">DUF2120 domain-containing protein</fullName>
    </recommendedName>
</protein>
<dbReference type="EMBL" id="QREL01000001">
    <property type="protein sequence ID" value="REE28185.1"/>
    <property type="molecule type" value="Genomic_DNA"/>
</dbReference>
<evidence type="ECO:0000313" key="2">
    <source>
        <dbReference type="Proteomes" id="UP000256864"/>
    </source>
</evidence>
<dbReference type="Proteomes" id="UP000256864">
    <property type="component" value="Unassembled WGS sequence"/>
</dbReference>
<evidence type="ECO:0000313" key="1">
    <source>
        <dbReference type="EMBL" id="REE28185.1"/>
    </source>
</evidence>
<reference evidence="1 2" key="1">
    <citation type="submission" date="2018-07" db="EMBL/GenBank/DDBJ databases">
        <title>Genomic Encyclopedia of Type Strains, Phase IV (KMG-IV): sequencing the most valuable type-strain genomes for metagenomic binning, comparative biology and taxonomic classification.</title>
        <authorList>
            <person name="Goeker M."/>
        </authorList>
    </citation>
    <scope>NUCLEOTIDE SEQUENCE [LARGE SCALE GENOMIC DNA]</scope>
    <source>
        <strain evidence="1 2">DSM 7466</strain>
    </source>
</reference>
<dbReference type="Pfam" id="PF09893">
    <property type="entry name" value="DUF2120"/>
    <property type="match status" value="1"/>
</dbReference>
<evidence type="ECO:0008006" key="3">
    <source>
        <dbReference type="Google" id="ProtNLM"/>
    </source>
</evidence>
<keyword evidence="2" id="KW-1185">Reference proteome</keyword>
<organism evidence="1 2">
    <name type="scientific">Methanothermobacter defluvii</name>
    <dbReference type="NCBI Taxonomy" id="49339"/>
    <lineage>
        <taxon>Archaea</taxon>
        <taxon>Methanobacteriati</taxon>
        <taxon>Methanobacteriota</taxon>
        <taxon>Methanomada group</taxon>
        <taxon>Methanobacteria</taxon>
        <taxon>Methanobacteriales</taxon>
        <taxon>Methanobacteriaceae</taxon>
        <taxon>Methanothermobacter</taxon>
    </lineage>
</organism>
<dbReference type="InterPro" id="IPR014515">
    <property type="entry name" value="UCP921964"/>
</dbReference>
<dbReference type="AlphaFoldDB" id="A0A371NCE9"/>
<accession>A0A371NCE9</accession>
<comment type="caution">
    <text evidence="1">The sequence shown here is derived from an EMBL/GenBank/DDBJ whole genome shotgun (WGS) entry which is preliminary data.</text>
</comment>
<gene>
    <name evidence="1" type="ORF">C7452_0185</name>
</gene>
<proteinExistence type="predicted"/>
<name>A0A371NCE9_9EURY</name>